<evidence type="ECO:0000256" key="4">
    <source>
        <dbReference type="ARBA" id="ARBA00023136"/>
    </source>
</evidence>
<protein>
    <recommendedName>
        <fullName evidence="9">Glucose receptor Git3 N-terminal domain-containing protein</fullName>
    </recommendedName>
</protein>
<feature type="transmembrane region" description="Helical" evidence="6">
    <location>
        <begin position="151"/>
        <end position="171"/>
    </location>
</feature>
<dbReference type="Gene3D" id="1.20.1070.10">
    <property type="entry name" value="Rhodopsin 7-helix transmembrane proteins"/>
    <property type="match status" value="1"/>
</dbReference>
<keyword evidence="4 6" id="KW-0472">Membrane</keyword>
<reference evidence="7" key="1">
    <citation type="submission" date="2023-03" db="EMBL/GenBank/DDBJ databases">
        <title>Massive genome expansion in bonnet fungi (Mycena s.s.) driven by repeated elements and novel gene families across ecological guilds.</title>
        <authorList>
            <consortium name="Lawrence Berkeley National Laboratory"/>
            <person name="Harder C.B."/>
            <person name="Miyauchi S."/>
            <person name="Viragh M."/>
            <person name="Kuo A."/>
            <person name="Thoen E."/>
            <person name="Andreopoulos B."/>
            <person name="Lu D."/>
            <person name="Skrede I."/>
            <person name="Drula E."/>
            <person name="Henrissat B."/>
            <person name="Morin E."/>
            <person name="Kohler A."/>
            <person name="Barry K."/>
            <person name="LaButti K."/>
            <person name="Morin E."/>
            <person name="Salamov A."/>
            <person name="Lipzen A."/>
            <person name="Mereny Z."/>
            <person name="Hegedus B."/>
            <person name="Baldrian P."/>
            <person name="Stursova M."/>
            <person name="Weitz H."/>
            <person name="Taylor A."/>
            <person name="Grigoriev I.V."/>
            <person name="Nagy L.G."/>
            <person name="Martin F."/>
            <person name="Kauserud H."/>
        </authorList>
    </citation>
    <scope>NUCLEOTIDE SEQUENCE</scope>
    <source>
        <strain evidence="7">CBHHK188m</strain>
    </source>
</reference>
<feature type="transmembrane region" description="Helical" evidence="6">
    <location>
        <begin position="41"/>
        <end position="58"/>
    </location>
</feature>
<dbReference type="EMBL" id="JARJLG010000103">
    <property type="protein sequence ID" value="KAJ7745447.1"/>
    <property type="molecule type" value="Genomic_DNA"/>
</dbReference>
<feature type="transmembrane region" description="Helical" evidence="6">
    <location>
        <begin position="259"/>
        <end position="278"/>
    </location>
</feature>
<feature type="transmembrane region" description="Helical" evidence="6">
    <location>
        <begin position="79"/>
        <end position="97"/>
    </location>
</feature>
<name>A0AAD7IKX8_9AGAR</name>
<keyword evidence="2 6" id="KW-0812">Transmembrane</keyword>
<evidence type="ECO:0000256" key="6">
    <source>
        <dbReference type="SAM" id="Phobius"/>
    </source>
</evidence>
<feature type="transmembrane region" description="Helical" evidence="6">
    <location>
        <begin position="126"/>
        <end position="144"/>
    </location>
</feature>
<feature type="region of interest" description="Disordered" evidence="5">
    <location>
        <begin position="322"/>
        <end position="397"/>
    </location>
</feature>
<dbReference type="PANTHER" id="PTHR23112:SF37">
    <property type="entry name" value="G PROTEIN-COUPLED RECEPTOR GPR1"/>
    <property type="match status" value="1"/>
</dbReference>
<feature type="transmembrane region" description="Helical" evidence="6">
    <location>
        <begin position="203"/>
        <end position="223"/>
    </location>
</feature>
<accession>A0AAD7IKX8</accession>
<dbReference type="GO" id="GO:0004930">
    <property type="term" value="F:G protein-coupled receptor activity"/>
    <property type="evidence" value="ECO:0007669"/>
    <property type="project" value="TreeGrafter"/>
</dbReference>
<sequence length="397" mass="43215">MSVPPGVICSPEQYSQSLSDSADIYCLTRGQSIGLTVTSEAGLISLVAVLGVFTLIIRNGIRHVRRTGKWYLVQEPMDVLMLSLFIADLIQAIGAVMDIRWVHSGRVEIGAFCTAQGVVQQLGETSVALTTLGITVFTFVGVWYRKGLGATFSATILIGAVWLFVILLVGIGNAEHKHLESPTPYWCWLGQSYLGLRIGGEYMWLWVTLGVSAVAYLLLFFWARGNITVNEGSWWRFAVHPSSANAVDRGLRRSSYTMIAYPVCYSVLILPLSVVRWIGFTHSDAAIPSAAEFAVISVYGLSGAINVLLLLNTRPNSVLFGDGGVPTDDGRAPSPVGTYLNESASDFRARERSQRSRDSSLQLGRLPSASDGDGWDLPRAKGVVHRHQDDNSMATTV</sequence>
<evidence type="ECO:0000256" key="1">
    <source>
        <dbReference type="ARBA" id="ARBA00004141"/>
    </source>
</evidence>
<dbReference type="PANTHER" id="PTHR23112">
    <property type="entry name" value="G PROTEIN-COUPLED RECEPTOR 157-RELATED"/>
    <property type="match status" value="1"/>
</dbReference>
<evidence type="ECO:0000313" key="7">
    <source>
        <dbReference type="EMBL" id="KAJ7745447.1"/>
    </source>
</evidence>
<evidence type="ECO:0008006" key="9">
    <source>
        <dbReference type="Google" id="ProtNLM"/>
    </source>
</evidence>
<dbReference type="Proteomes" id="UP001215280">
    <property type="component" value="Unassembled WGS sequence"/>
</dbReference>
<feature type="compositionally biased region" description="Basic and acidic residues" evidence="5">
    <location>
        <begin position="345"/>
        <end position="358"/>
    </location>
</feature>
<comment type="subcellular location">
    <subcellularLocation>
        <location evidence="1">Membrane</location>
        <topology evidence="1">Multi-pass membrane protein</topology>
    </subcellularLocation>
</comment>
<evidence type="ECO:0000256" key="3">
    <source>
        <dbReference type="ARBA" id="ARBA00022989"/>
    </source>
</evidence>
<evidence type="ECO:0000256" key="2">
    <source>
        <dbReference type="ARBA" id="ARBA00022692"/>
    </source>
</evidence>
<proteinExistence type="predicted"/>
<keyword evidence="3 6" id="KW-1133">Transmembrane helix</keyword>
<keyword evidence="8" id="KW-1185">Reference proteome</keyword>
<evidence type="ECO:0000313" key="8">
    <source>
        <dbReference type="Proteomes" id="UP001215280"/>
    </source>
</evidence>
<organism evidence="7 8">
    <name type="scientific">Mycena maculata</name>
    <dbReference type="NCBI Taxonomy" id="230809"/>
    <lineage>
        <taxon>Eukaryota</taxon>
        <taxon>Fungi</taxon>
        <taxon>Dikarya</taxon>
        <taxon>Basidiomycota</taxon>
        <taxon>Agaricomycotina</taxon>
        <taxon>Agaricomycetes</taxon>
        <taxon>Agaricomycetidae</taxon>
        <taxon>Agaricales</taxon>
        <taxon>Marasmiineae</taxon>
        <taxon>Mycenaceae</taxon>
        <taxon>Mycena</taxon>
    </lineage>
</organism>
<comment type="caution">
    <text evidence="7">The sequence shown here is derived from an EMBL/GenBank/DDBJ whole genome shotgun (WGS) entry which is preliminary data.</text>
</comment>
<dbReference type="CDD" id="cd00637">
    <property type="entry name" value="7tm_classA_rhodopsin-like"/>
    <property type="match status" value="1"/>
</dbReference>
<dbReference type="SUPFAM" id="SSF81321">
    <property type="entry name" value="Family A G protein-coupled receptor-like"/>
    <property type="match status" value="1"/>
</dbReference>
<dbReference type="GO" id="GO:0007189">
    <property type="term" value="P:adenylate cyclase-activating G protein-coupled receptor signaling pathway"/>
    <property type="evidence" value="ECO:0007669"/>
    <property type="project" value="TreeGrafter"/>
</dbReference>
<feature type="transmembrane region" description="Helical" evidence="6">
    <location>
        <begin position="290"/>
        <end position="311"/>
    </location>
</feature>
<evidence type="ECO:0000256" key="5">
    <source>
        <dbReference type="SAM" id="MobiDB-lite"/>
    </source>
</evidence>
<gene>
    <name evidence="7" type="ORF">DFH07DRAFT_748882</name>
</gene>
<dbReference type="AlphaFoldDB" id="A0AAD7IKX8"/>
<dbReference type="GO" id="GO:0005886">
    <property type="term" value="C:plasma membrane"/>
    <property type="evidence" value="ECO:0007669"/>
    <property type="project" value="TreeGrafter"/>
</dbReference>